<dbReference type="Pfam" id="PF13975">
    <property type="entry name" value="gag-asp_proteas"/>
    <property type="match status" value="1"/>
</dbReference>
<dbReference type="SUPFAM" id="SSF50630">
    <property type="entry name" value="Acid proteases"/>
    <property type="match status" value="1"/>
</dbReference>
<dbReference type="Proteomes" id="UP000266272">
    <property type="component" value="Unassembled WGS sequence"/>
</dbReference>
<protein>
    <submittedName>
        <fullName evidence="1">Uncharacterized protein</fullName>
    </submittedName>
</protein>
<reference evidence="1 2" key="1">
    <citation type="journal article" date="2018" name="PLoS Pathog.">
        <title>Evolution of structural diversity of trichothecenes, a family of toxins produced by plant pathogenic and entomopathogenic fungi.</title>
        <authorList>
            <person name="Proctor R.H."/>
            <person name="McCormick S.P."/>
            <person name="Kim H.S."/>
            <person name="Cardoza R.E."/>
            <person name="Stanley A.M."/>
            <person name="Lindo L."/>
            <person name="Kelly A."/>
            <person name="Brown D.W."/>
            <person name="Lee T."/>
            <person name="Vaughan M.M."/>
            <person name="Alexander N.J."/>
            <person name="Busman M."/>
            <person name="Gutierrez S."/>
        </authorList>
    </citation>
    <scope>NUCLEOTIDE SEQUENCE [LARGE SCALE GENOMIC DNA]</scope>
    <source>
        <strain evidence="1 2">IBT 40837</strain>
    </source>
</reference>
<dbReference type="InterPro" id="IPR021109">
    <property type="entry name" value="Peptidase_aspartic_dom_sf"/>
</dbReference>
<dbReference type="OrthoDB" id="6079484at2759"/>
<dbReference type="STRING" id="490622.A0A395NH47"/>
<dbReference type="EMBL" id="PXOA01000438">
    <property type="protein sequence ID" value="RFU75425.1"/>
    <property type="molecule type" value="Genomic_DNA"/>
</dbReference>
<dbReference type="AlphaFoldDB" id="A0A395NH47"/>
<name>A0A395NH47_TRIAR</name>
<sequence length="442" mass="50285">MSQRSEAPLFNGIGSLHPADAAGLYPSSLDCGLEDGGLGDSLRSRIQESSRQGYLEMQNANHQEWPPCQVDAESKTDDLYTEDPSISQLIRQPETRPISEEELAAEIKAIYAGLVMVESKCIEVDNAQSADKDPPQWPSVEEKYPFLSQFDEVLLNAYYDFPLASQYPFASLAPRPLTSSTLTKFIHRIKSKLVDIPKRLRLRYLGQEKQRLMGYLNGHFTAAFPDTGSDVMLIDSAYAQEIGLDIDYDIRSRVEVEFADGSTTWTRGIVRDVPWSVGGKTVHCDFHVLDDLCVDVILSNGYLFEMNIFSEYGEYFFDDGAEEDLFYFCNIRLIGQYSEELNILEESYMEDVASPSAFNPETIQRELARRDLIRDKILALPESQQEAAAQAESRRQMHWEALRHVHRARWATNPSAAQLPHTPRDSRKTKILRAIHKLRELF</sequence>
<evidence type="ECO:0000313" key="2">
    <source>
        <dbReference type="Proteomes" id="UP000266272"/>
    </source>
</evidence>
<gene>
    <name evidence="1" type="ORF">TARUN_6819</name>
</gene>
<dbReference type="Gene3D" id="2.40.70.10">
    <property type="entry name" value="Acid Proteases"/>
    <property type="match status" value="1"/>
</dbReference>
<accession>A0A395NH47</accession>
<organism evidence="1 2">
    <name type="scientific">Trichoderma arundinaceum</name>
    <dbReference type="NCBI Taxonomy" id="490622"/>
    <lineage>
        <taxon>Eukaryota</taxon>
        <taxon>Fungi</taxon>
        <taxon>Dikarya</taxon>
        <taxon>Ascomycota</taxon>
        <taxon>Pezizomycotina</taxon>
        <taxon>Sordariomycetes</taxon>
        <taxon>Hypocreomycetidae</taxon>
        <taxon>Hypocreales</taxon>
        <taxon>Hypocreaceae</taxon>
        <taxon>Trichoderma</taxon>
    </lineage>
</organism>
<dbReference type="CDD" id="cd00303">
    <property type="entry name" value="retropepsin_like"/>
    <property type="match status" value="1"/>
</dbReference>
<evidence type="ECO:0000313" key="1">
    <source>
        <dbReference type="EMBL" id="RFU75425.1"/>
    </source>
</evidence>
<proteinExistence type="predicted"/>
<comment type="caution">
    <text evidence="1">The sequence shown here is derived from an EMBL/GenBank/DDBJ whole genome shotgun (WGS) entry which is preliminary data.</text>
</comment>
<keyword evidence="2" id="KW-1185">Reference proteome</keyword>